<dbReference type="InterPro" id="IPR036390">
    <property type="entry name" value="WH_DNA-bd_sf"/>
</dbReference>
<sequence length="303" mass="34316">MMPTLRQIRYFIATANTGQVSQAAMDLNVSQSAITTSLKSLEEMLDASLFTRHSQGMALTYEGNQFLQHARYIMSAVEEAMRIPSRSHEKIVGKIRIAMSYTVAGYFAPPYLVRFQRSFPQVEIQLFEAQREQIEEGLASGQYDLAMMLTSNLVNQEDIAFEVLLSSRRRLWLGTNHPLRQKKHISLQDVADEPYIMLAVDEASNTAQRYWNQTSYRPNVVFRTSSVEAVRSMVANGYGVSILSDMVYRPWSLEGRRVEVHTLEDSVPGMDVGIAWNKKKELTPAEVAFCEFVRLTVVAGINS</sequence>
<dbReference type="EMBL" id="MDAL01000007">
    <property type="protein sequence ID" value="PMN94424.1"/>
    <property type="molecule type" value="Genomic_DNA"/>
</dbReference>
<protein>
    <submittedName>
        <fullName evidence="6">LysR family transcriptional regulator</fullName>
    </submittedName>
</protein>
<dbReference type="SUPFAM" id="SSF53850">
    <property type="entry name" value="Periplasmic binding protein-like II"/>
    <property type="match status" value="1"/>
</dbReference>
<dbReference type="SUPFAM" id="SSF46785">
    <property type="entry name" value="Winged helix' DNA-binding domain"/>
    <property type="match status" value="1"/>
</dbReference>
<dbReference type="AlphaFoldDB" id="A0A2N7LFW5"/>
<gene>
    <name evidence="6" type="ORF">BCT23_09600</name>
</gene>
<dbReference type="Pfam" id="PF00126">
    <property type="entry name" value="HTH_1"/>
    <property type="match status" value="1"/>
</dbReference>
<keyword evidence="4" id="KW-0804">Transcription</keyword>
<organism evidence="6 7">
    <name type="scientific">Enterovibrio norvegicus</name>
    <dbReference type="NCBI Taxonomy" id="188144"/>
    <lineage>
        <taxon>Bacteria</taxon>
        <taxon>Pseudomonadati</taxon>
        <taxon>Pseudomonadota</taxon>
        <taxon>Gammaproteobacteria</taxon>
        <taxon>Vibrionales</taxon>
        <taxon>Vibrionaceae</taxon>
        <taxon>Enterovibrio</taxon>
    </lineage>
</organism>
<dbReference type="CDD" id="cd08412">
    <property type="entry name" value="PBP2_PAO1_like"/>
    <property type="match status" value="1"/>
</dbReference>
<dbReference type="InterPro" id="IPR005119">
    <property type="entry name" value="LysR_subst-bd"/>
</dbReference>
<dbReference type="InterPro" id="IPR000847">
    <property type="entry name" value="LysR_HTH_N"/>
</dbReference>
<evidence type="ECO:0000256" key="3">
    <source>
        <dbReference type="ARBA" id="ARBA00023125"/>
    </source>
</evidence>
<dbReference type="PRINTS" id="PR00039">
    <property type="entry name" value="HTHLYSR"/>
</dbReference>
<proteinExistence type="inferred from homology"/>
<feature type="domain" description="HTH lysR-type" evidence="5">
    <location>
        <begin position="3"/>
        <end position="60"/>
    </location>
</feature>
<name>A0A2N7LFW5_9GAMM</name>
<keyword evidence="3" id="KW-0238">DNA-binding</keyword>
<dbReference type="RefSeq" id="WP_102315946.1">
    <property type="nucleotide sequence ID" value="NZ_JBFRLP010000015.1"/>
</dbReference>
<accession>A0A2N7LFW5</accession>
<reference evidence="7" key="1">
    <citation type="submission" date="2016-07" db="EMBL/GenBank/DDBJ databases">
        <title>Nontailed viruses are major unrecognized killers of bacteria in the ocean.</title>
        <authorList>
            <person name="Kauffman K."/>
            <person name="Hussain F."/>
            <person name="Yang J."/>
            <person name="Arevalo P."/>
            <person name="Brown J."/>
            <person name="Cutler M."/>
            <person name="Kelly L."/>
            <person name="Polz M.F."/>
        </authorList>
    </citation>
    <scope>NUCLEOTIDE SEQUENCE [LARGE SCALE GENOMIC DNA]</scope>
    <source>
        <strain evidence="7">10N.261.45.A10</strain>
    </source>
</reference>
<dbReference type="Gene3D" id="3.40.190.10">
    <property type="entry name" value="Periplasmic binding protein-like II"/>
    <property type="match status" value="2"/>
</dbReference>
<evidence type="ECO:0000256" key="1">
    <source>
        <dbReference type="ARBA" id="ARBA00009437"/>
    </source>
</evidence>
<comment type="caution">
    <text evidence="6">The sequence shown here is derived from an EMBL/GenBank/DDBJ whole genome shotgun (WGS) entry which is preliminary data.</text>
</comment>
<dbReference type="PANTHER" id="PTHR30346:SF0">
    <property type="entry name" value="HCA OPERON TRANSCRIPTIONAL ACTIVATOR HCAR"/>
    <property type="match status" value="1"/>
</dbReference>
<dbReference type="InterPro" id="IPR036388">
    <property type="entry name" value="WH-like_DNA-bd_sf"/>
</dbReference>
<dbReference type="GO" id="GO:0032993">
    <property type="term" value="C:protein-DNA complex"/>
    <property type="evidence" value="ECO:0007669"/>
    <property type="project" value="TreeGrafter"/>
</dbReference>
<dbReference type="PANTHER" id="PTHR30346">
    <property type="entry name" value="TRANSCRIPTIONAL DUAL REGULATOR HCAR-RELATED"/>
    <property type="match status" value="1"/>
</dbReference>
<keyword evidence="2" id="KW-0805">Transcription regulation</keyword>
<dbReference type="FunFam" id="1.10.10.10:FF:000001">
    <property type="entry name" value="LysR family transcriptional regulator"/>
    <property type="match status" value="1"/>
</dbReference>
<dbReference type="GO" id="GO:0003700">
    <property type="term" value="F:DNA-binding transcription factor activity"/>
    <property type="evidence" value="ECO:0007669"/>
    <property type="project" value="InterPro"/>
</dbReference>
<evidence type="ECO:0000259" key="5">
    <source>
        <dbReference type="PROSITE" id="PS50931"/>
    </source>
</evidence>
<dbReference type="PROSITE" id="PS50931">
    <property type="entry name" value="HTH_LYSR"/>
    <property type="match status" value="1"/>
</dbReference>
<comment type="similarity">
    <text evidence="1">Belongs to the LysR transcriptional regulatory family.</text>
</comment>
<dbReference type="Proteomes" id="UP000235387">
    <property type="component" value="Unassembled WGS sequence"/>
</dbReference>
<evidence type="ECO:0000256" key="4">
    <source>
        <dbReference type="ARBA" id="ARBA00023163"/>
    </source>
</evidence>
<dbReference type="GO" id="GO:0003677">
    <property type="term" value="F:DNA binding"/>
    <property type="evidence" value="ECO:0007669"/>
    <property type="project" value="UniProtKB-KW"/>
</dbReference>
<dbReference type="Pfam" id="PF03466">
    <property type="entry name" value="LysR_substrate"/>
    <property type="match status" value="1"/>
</dbReference>
<evidence type="ECO:0000313" key="7">
    <source>
        <dbReference type="Proteomes" id="UP000235387"/>
    </source>
</evidence>
<dbReference type="Gene3D" id="1.10.10.10">
    <property type="entry name" value="Winged helix-like DNA-binding domain superfamily/Winged helix DNA-binding domain"/>
    <property type="match status" value="1"/>
</dbReference>
<evidence type="ECO:0000256" key="2">
    <source>
        <dbReference type="ARBA" id="ARBA00023015"/>
    </source>
</evidence>
<evidence type="ECO:0000313" key="6">
    <source>
        <dbReference type="EMBL" id="PMN94424.1"/>
    </source>
</evidence>